<protein>
    <submittedName>
        <fullName evidence="1">Uncharacterized protein</fullName>
    </submittedName>
</protein>
<sequence>MVRVQVARCMAWLDYDEHADSLSTMDNKVGVTSPESTTQTLPSFEEYTPPVTYPKEVEKTLGTLIEVEPLNETKLKKEMFDDDWGLESKEVFPLGEELSLFDRLNEVERGRILEAHLLKSILQQEISQCMAPSHHNATTAVAIHDTTAVTTATPPTPPLPHHTTPLPPPPRPVTIIVAYTTTHRRCHSTPTTAATPLPYPTAAAVLLLGVFVWRLHTKLGVFVLVAATARKGAVVQQQGGCRTAATIRVFVWSGRQQGRGGSVWVSVYCSQQQGGGGVRLVSSNRGVFVWLLLHHEGAFGFGSAANKGCLFRGTAATIRGVWNCEFQLG</sequence>
<gene>
    <name evidence="1" type="ORF">Tci_481058</name>
</gene>
<proteinExistence type="predicted"/>
<evidence type="ECO:0000313" key="1">
    <source>
        <dbReference type="EMBL" id="GEZ09085.1"/>
    </source>
</evidence>
<feature type="non-terminal residue" evidence="1">
    <location>
        <position position="329"/>
    </location>
</feature>
<name>A0A699I3G7_TANCI</name>
<dbReference type="AlphaFoldDB" id="A0A699I3G7"/>
<dbReference type="EMBL" id="BKCJ010239836">
    <property type="protein sequence ID" value="GEZ09085.1"/>
    <property type="molecule type" value="Genomic_DNA"/>
</dbReference>
<accession>A0A699I3G7</accession>
<comment type="caution">
    <text evidence="1">The sequence shown here is derived from an EMBL/GenBank/DDBJ whole genome shotgun (WGS) entry which is preliminary data.</text>
</comment>
<organism evidence="1">
    <name type="scientific">Tanacetum cinerariifolium</name>
    <name type="common">Dalmatian daisy</name>
    <name type="synonym">Chrysanthemum cinerariifolium</name>
    <dbReference type="NCBI Taxonomy" id="118510"/>
    <lineage>
        <taxon>Eukaryota</taxon>
        <taxon>Viridiplantae</taxon>
        <taxon>Streptophyta</taxon>
        <taxon>Embryophyta</taxon>
        <taxon>Tracheophyta</taxon>
        <taxon>Spermatophyta</taxon>
        <taxon>Magnoliopsida</taxon>
        <taxon>eudicotyledons</taxon>
        <taxon>Gunneridae</taxon>
        <taxon>Pentapetalae</taxon>
        <taxon>asterids</taxon>
        <taxon>campanulids</taxon>
        <taxon>Asterales</taxon>
        <taxon>Asteraceae</taxon>
        <taxon>Asteroideae</taxon>
        <taxon>Anthemideae</taxon>
        <taxon>Anthemidinae</taxon>
        <taxon>Tanacetum</taxon>
    </lineage>
</organism>
<reference evidence="1" key="1">
    <citation type="journal article" date="2019" name="Sci. Rep.">
        <title>Draft genome of Tanacetum cinerariifolium, the natural source of mosquito coil.</title>
        <authorList>
            <person name="Yamashiro T."/>
            <person name="Shiraishi A."/>
            <person name="Satake H."/>
            <person name="Nakayama K."/>
        </authorList>
    </citation>
    <scope>NUCLEOTIDE SEQUENCE</scope>
</reference>